<dbReference type="RefSeq" id="WP_183007677.1">
    <property type="nucleotide sequence ID" value="NZ_JABEQP010000001.1"/>
</dbReference>
<dbReference type="AlphaFoldDB" id="A0A7W4JWA4"/>
<name>A0A7W4JWA4_9PROT</name>
<feature type="signal peptide" evidence="1">
    <location>
        <begin position="1"/>
        <end position="27"/>
    </location>
</feature>
<feature type="domain" description="SsuA/THI5-like" evidence="2">
    <location>
        <begin position="52"/>
        <end position="262"/>
    </location>
</feature>
<dbReference type="Proteomes" id="UP000530320">
    <property type="component" value="Unassembled WGS sequence"/>
</dbReference>
<accession>A0A7W4JWA4</accession>
<comment type="caution">
    <text evidence="3">The sequence shown here is derived from an EMBL/GenBank/DDBJ whole genome shotgun (WGS) entry which is preliminary data.</text>
</comment>
<dbReference type="InterPro" id="IPR015168">
    <property type="entry name" value="SsuA/THI5"/>
</dbReference>
<evidence type="ECO:0000259" key="2">
    <source>
        <dbReference type="Pfam" id="PF09084"/>
    </source>
</evidence>
<organism evidence="3 4">
    <name type="scientific">Gluconacetobacter dulcium</name>
    <dbReference type="NCBI Taxonomy" id="2729096"/>
    <lineage>
        <taxon>Bacteria</taxon>
        <taxon>Pseudomonadati</taxon>
        <taxon>Pseudomonadota</taxon>
        <taxon>Alphaproteobacteria</taxon>
        <taxon>Acetobacterales</taxon>
        <taxon>Acetobacteraceae</taxon>
        <taxon>Gluconacetobacter</taxon>
    </lineage>
</organism>
<gene>
    <name evidence="3" type="ORF">HLH44_00185</name>
</gene>
<dbReference type="PANTHER" id="PTHR31528">
    <property type="entry name" value="4-AMINO-5-HYDROXYMETHYL-2-METHYLPYRIMIDINE PHOSPHATE SYNTHASE THI11-RELATED"/>
    <property type="match status" value="1"/>
</dbReference>
<evidence type="ECO:0000313" key="3">
    <source>
        <dbReference type="EMBL" id="MBB2195897.1"/>
    </source>
</evidence>
<sequence length="334" mass="35077">MTKGLLNRAAMAATLAAWTLAGAPAVAASAPAADRPVSVRYVFDWPVADFAIVPIAVGQAKGFYRAHGLDVRVILPPDAQTTARMLASGEGDIGFEGATDVVFAANIALPITSIASYSQHNSWCLIGRPGEPINAADLAGRTIGTFTDSWTGAMMRFVLQHAAARAGSVRQIITQVDNIPLLLAGRIDLATNVAAYGVAAALEQTGRMPELACGDAIGVPDIPVWSFTASPAWLARHGDTARAWLAATNEAIGWSVEHPAEAAVIFTRAFPESGSAAFNIAGWRYLSHAMSGTGGYLAQTERQWTILSRALRATGQISTLPPASTYFTNAYIPG</sequence>
<dbReference type="SUPFAM" id="SSF53850">
    <property type="entry name" value="Periplasmic binding protein-like II"/>
    <property type="match status" value="1"/>
</dbReference>
<evidence type="ECO:0000313" key="4">
    <source>
        <dbReference type="Proteomes" id="UP000530320"/>
    </source>
</evidence>
<dbReference type="PANTHER" id="PTHR31528:SF3">
    <property type="entry name" value="THIAMINE BIOSYNTHESIS PROTEIN HI_0357-RELATED"/>
    <property type="match status" value="1"/>
</dbReference>
<dbReference type="GO" id="GO:0009228">
    <property type="term" value="P:thiamine biosynthetic process"/>
    <property type="evidence" value="ECO:0007669"/>
    <property type="project" value="InterPro"/>
</dbReference>
<reference evidence="3 4" key="1">
    <citation type="submission" date="2020-04" db="EMBL/GenBank/DDBJ databases">
        <title>Description of novel Gluconacetobacter.</title>
        <authorList>
            <person name="Sombolestani A."/>
        </authorList>
    </citation>
    <scope>NUCLEOTIDE SEQUENCE [LARGE SCALE GENOMIC DNA]</scope>
    <source>
        <strain evidence="3 4">LMG 22058</strain>
    </source>
</reference>
<dbReference type="InterPro" id="IPR027939">
    <property type="entry name" value="NMT1/THI5"/>
</dbReference>
<protein>
    <submittedName>
        <fullName evidence="3">ABC transporter substrate-binding protein</fullName>
    </submittedName>
</protein>
<feature type="chain" id="PRO_5031305331" evidence="1">
    <location>
        <begin position="28"/>
        <end position="334"/>
    </location>
</feature>
<dbReference type="Gene3D" id="3.40.190.10">
    <property type="entry name" value="Periplasmic binding protein-like II"/>
    <property type="match status" value="2"/>
</dbReference>
<dbReference type="EMBL" id="JABEQP010000001">
    <property type="protein sequence ID" value="MBB2195897.1"/>
    <property type="molecule type" value="Genomic_DNA"/>
</dbReference>
<proteinExistence type="predicted"/>
<dbReference type="Pfam" id="PF09084">
    <property type="entry name" value="NMT1"/>
    <property type="match status" value="1"/>
</dbReference>
<evidence type="ECO:0000256" key="1">
    <source>
        <dbReference type="SAM" id="SignalP"/>
    </source>
</evidence>
<keyword evidence="1" id="KW-0732">Signal</keyword>